<dbReference type="AlphaFoldDB" id="A0A6S7KHJ6"/>
<proteinExistence type="predicted"/>
<reference evidence="1" key="1">
    <citation type="submission" date="2020-04" db="EMBL/GenBank/DDBJ databases">
        <authorList>
            <person name="Alioto T."/>
            <person name="Alioto T."/>
            <person name="Gomez Garrido J."/>
        </authorList>
    </citation>
    <scope>NUCLEOTIDE SEQUENCE</scope>
    <source>
        <strain evidence="1">A484AB</strain>
    </source>
</reference>
<dbReference type="EMBL" id="CACRXK020038989">
    <property type="protein sequence ID" value="CAB4045356.1"/>
    <property type="molecule type" value="Genomic_DNA"/>
</dbReference>
<organism evidence="1 2">
    <name type="scientific">Paramuricea clavata</name>
    <name type="common">Red gorgonian</name>
    <name type="synonym">Violescent sea-whip</name>
    <dbReference type="NCBI Taxonomy" id="317549"/>
    <lineage>
        <taxon>Eukaryota</taxon>
        <taxon>Metazoa</taxon>
        <taxon>Cnidaria</taxon>
        <taxon>Anthozoa</taxon>
        <taxon>Octocorallia</taxon>
        <taxon>Malacalcyonacea</taxon>
        <taxon>Plexauridae</taxon>
        <taxon>Paramuricea</taxon>
    </lineage>
</organism>
<dbReference type="PANTHER" id="PTHR47510">
    <property type="entry name" value="REVERSE TRANSCRIPTASE DOMAIN-CONTAINING PROTEIN"/>
    <property type="match status" value="1"/>
</dbReference>
<dbReference type="OrthoDB" id="5987571at2759"/>
<dbReference type="Proteomes" id="UP001152795">
    <property type="component" value="Unassembled WGS sequence"/>
</dbReference>
<dbReference type="PANTHER" id="PTHR47510:SF3">
    <property type="entry name" value="ENDO_EXONUCLEASE_PHOSPHATASE DOMAIN-CONTAINING PROTEIN"/>
    <property type="match status" value="1"/>
</dbReference>
<evidence type="ECO:0000313" key="1">
    <source>
        <dbReference type="EMBL" id="CAB4045356.1"/>
    </source>
</evidence>
<accession>A0A6S7KHJ6</accession>
<protein>
    <submittedName>
        <fullName evidence="1">Uncharacterized protein</fullName>
    </submittedName>
</protein>
<keyword evidence="2" id="KW-1185">Reference proteome</keyword>
<evidence type="ECO:0000313" key="2">
    <source>
        <dbReference type="Proteomes" id="UP001152795"/>
    </source>
</evidence>
<comment type="caution">
    <text evidence="1">The sequence shown here is derived from an EMBL/GenBank/DDBJ whole genome shotgun (WGS) entry which is preliminary data.</text>
</comment>
<gene>
    <name evidence="1" type="ORF">PACLA_8A005900</name>
</gene>
<name>A0A6S7KHJ6_PARCT</name>
<sequence length="110" mass="12606">MLDKSLPKRTVRAHPSDKPWMTPRIKHEIKARQKAFKSGDITRYKLLCDKVTSLVSNSKKNYYQLKAETNPAKWYKTIFELAAANDCNPQPPADDAADLAERLQQSFTKP</sequence>